<dbReference type="AlphaFoldDB" id="F2IYA7"/>
<dbReference type="Pfam" id="PF02609">
    <property type="entry name" value="Exonuc_VII_S"/>
    <property type="match status" value="1"/>
</dbReference>
<dbReference type="InterPro" id="IPR003761">
    <property type="entry name" value="Exonuc_VII_S"/>
</dbReference>
<dbReference type="PANTHER" id="PTHR34137">
    <property type="entry name" value="EXODEOXYRIBONUCLEASE 7 SMALL SUBUNIT"/>
    <property type="match status" value="1"/>
</dbReference>
<dbReference type="Proteomes" id="UP000008130">
    <property type="component" value="Chromosome"/>
</dbReference>
<comment type="function">
    <text evidence="6">Bidirectionally degrades single-stranded DNA into large acid-insoluble oligonucleotides, which are then degraded further into small acid-soluble oligonucleotides.</text>
</comment>
<dbReference type="KEGG" id="pgv:SL003B_3297"/>
<dbReference type="InterPro" id="IPR037004">
    <property type="entry name" value="Exonuc_VII_ssu_sf"/>
</dbReference>
<name>F2IYA7_POLGS</name>
<dbReference type="GO" id="GO:0005829">
    <property type="term" value="C:cytosol"/>
    <property type="evidence" value="ECO:0007669"/>
    <property type="project" value="TreeGrafter"/>
</dbReference>
<dbReference type="GO" id="GO:0009318">
    <property type="term" value="C:exodeoxyribonuclease VII complex"/>
    <property type="evidence" value="ECO:0007669"/>
    <property type="project" value="UniProtKB-UniRule"/>
</dbReference>
<evidence type="ECO:0000256" key="2">
    <source>
        <dbReference type="ARBA" id="ARBA00022490"/>
    </source>
</evidence>
<dbReference type="eggNOG" id="COG1722">
    <property type="taxonomic scope" value="Bacteria"/>
</dbReference>
<evidence type="ECO:0000256" key="1">
    <source>
        <dbReference type="ARBA" id="ARBA00009998"/>
    </source>
</evidence>
<dbReference type="GO" id="GO:0006308">
    <property type="term" value="P:DNA catabolic process"/>
    <property type="evidence" value="ECO:0007669"/>
    <property type="project" value="UniProtKB-UniRule"/>
</dbReference>
<keyword evidence="8" id="KW-1185">Reference proteome</keyword>
<keyword evidence="5 6" id="KW-0269">Exonuclease</keyword>
<evidence type="ECO:0000256" key="5">
    <source>
        <dbReference type="ARBA" id="ARBA00022839"/>
    </source>
</evidence>
<dbReference type="EMBL" id="CP002568">
    <property type="protein sequence ID" value="ADZ71718.1"/>
    <property type="molecule type" value="Genomic_DNA"/>
</dbReference>
<dbReference type="HAMAP" id="MF_00337">
    <property type="entry name" value="Exonuc_7_S"/>
    <property type="match status" value="1"/>
</dbReference>
<dbReference type="HOGENOM" id="CLU_145918_0_3_5"/>
<evidence type="ECO:0000256" key="4">
    <source>
        <dbReference type="ARBA" id="ARBA00022801"/>
    </source>
</evidence>
<keyword evidence="2 6" id="KW-0963">Cytoplasm</keyword>
<dbReference type="GO" id="GO:0008855">
    <property type="term" value="F:exodeoxyribonuclease VII activity"/>
    <property type="evidence" value="ECO:0007669"/>
    <property type="project" value="UniProtKB-UniRule"/>
</dbReference>
<reference evidence="7 8" key="1">
    <citation type="journal article" date="2011" name="J. Bacteriol.">
        <title>Complete genome sequence of Polymorphum gilvum SL003B-26A1T, a crude oil-degrading bacterium from oil-polluted saline soil.</title>
        <authorList>
            <person name="Li S.G."/>
            <person name="Tang Y.Q."/>
            <person name="Nie Y."/>
            <person name="Cai M."/>
            <person name="Wu X.L."/>
        </authorList>
    </citation>
    <scope>NUCLEOTIDE SEQUENCE [LARGE SCALE GENOMIC DNA]</scope>
    <source>
        <strain evidence="8">LMG 25793 / CGMCC 1.9160 / SL003B-26A1</strain>
    </source>
</reference>
<organism evidence="7 8">
    <name type="scientific">Polymorphum gilvum (strain LMG 25793 / CGMCC 1.9160 / SL003B-26A1)</name>
    <dbReference type="NCBI Taxonomy" id="991905"/>
    <lineage>
        <taxon>Bacteria</taxon>
        <taxon>Pseudomonadati</taxon>
        <taxon>Pseudomonadota</taxon>
        <taxon>Alphaproteobacteria</taxon>
        <taxon>Rhodobacterales</taxon>
        <taxon>Paracoccaceae</taxon>
        <taxon>Polymorphum</taxon>
    </lineage>
</organism>
<gene>
    <name evidence="6 7" type="primary">xseB</name>
    <name evidence="7" type="ordered locus">SL003B_3297</name>
</gene>
<comment type="similarity">
    <text evidence="1 6">Belongs to the XseB family.</text>
</comment>
<proteinExistence type="inferred from homology"/>
<evidence type="ECO:0000256" key="3">
    <source>
        <dbReference type="ARBA" id="ARBA00022722"/>
    </source>
</evidence>
<dbReference type="NCBIfam" id="TIGR01280">
    <property type="entry name" value="xseB"/>
    <property type="match status" value="1"/>
</dbReference>
<dbReference type="STRING" id="991905.SL003B_3297"/>
<dbReference type="Gene3D" id="1.10.287.1040">
    <property type="entry name" value="Exonuclease VII, small subunit"/>
    <property type="match status" value="1"/>
</dbReference>
<dbReference type="EC" id="3.1.11.6" evidence="6"/>
<accession>F2IYA7</accession>
<dbReference type="PATRIC" id="fig|991905.3.peg.3395"/>
<keyword evidence="4 6" id="KW-0378">Hydrolase</keyword>
<comment type="subcellular location">
    <subcellularLocation>
        <location evidence="6">Cytoplasm</location>
    </subcellularLocation>
</comment>
<sequence>MTLGADPARVSIETRFQPIETAMTTDTPAPELSALSFEEALGQLERIVQALEQGNVPLEKSIEMYERGAALRSHCDRLLKAAEEKVEKIQLGADGGARGTTALDPES</sequence>
<dbReference type="PANTHER" id="PTHR34137:SF1">
    <property type="entry name" value="EXODEOXYRIBONUCLEASE 7 SMALL SUBUNIT"/>
    <property type="match status" value="1"/>
</dbReference>
<evidence type="ECO:0000313" key="8">
    <source>
        <dbReference type="Proteomes" id="UP000008130"/>
    </source>
</evidence>
<dbReference type="NCBIfam" id="NF002139">
    <property type="entry name" value="PRK00977.1-3"/>
    <property type="match status" value="1"/>
</dbReference>
<dbReference type="SUPFAM" id="SSF116842">
    <property type="entry name" value="XseB-like"/>
    <property type="match status" value="1"/>
</dbReference>
<comment type="subunit">
    <text evidence="6">Heterooligomer composed of large and small subunits.</text>
</comment>
<dbReference type="RefSeq" id="WP_013654028.1">
    <property type="nucleotide sequence ID" value="NC_015259.1"/>
</dbReference>
<evidence type="ECO:0000313" key="7">
    <source>
        <dbReference type="EMBL" id="ADZ71718.1"/>
    </source>
</evidence>
<comment type="catalytic activity">
    <reaction evidence="6">
        <text>Exonucleolytic cleavage in either 5'- to 3'- or 3'- to 5'-direction to yield nucleoside 5'-phosphates.</text>
        <dbReference type="EC" id="3.1.11.6"/>
    </reaction>
</comment>
<protein>
    <recommendedName>
        <fullName evidence="6">Exodeoxyribonuclease 7 small subunit</fullName>
        <ecNumber evidence="6">3.1.11.6</ecNumber>
    </recommendedName>
    <alternativeName>
        <fullName evidence="6">Exodeoxyribonuclease VII small subunit</fullName>
        <shortName evidence="6">Exonuclease VII small subunit</shortName>
    </alternativeName>
</protein>
<keyword evidence="3 6" id="KW-0540">Nuclease</keyword>
<evidence type="ECO:0000256" key="6">
    <source>
        <dbReference type="HAMAP-Rule" id="MF_00337"/>
    </source>
</evidence>